<name>Q2CKE3_OCEGH</name>
<dbReference type="eggNOG" id="COG1357">
    <property type="taxonomic scope" value="Bacteria"/>
</dbReference>
<dbReference type="AlphaFoldDB" id="Q2CKE3"/>
<dbReference type="HOGENOM" id="CLU_126990_0_0_5"/>
<dbReference type="Proteomes" id="UP000003635">
    <property type="component" value="Unassembled WGS sequence"/>
</dbReference>
<accession>Q2CKE3</accession>
<reference evidence="1 2" key="1">
    <citation type="journal article" date="2010" name="J. Bacteriol.">
        <title>Genome sequences of Oceanicola granulosus HTCC2516(T) and Oceanicola batsensis HTCC2597(TDelta).</title>
        <authorList>
            <person name="Thrash J.C."/>
            <person name="Cho J.C."/>
            <person name="Vergin K.L."/>
            <person name="Giovannoni S.J."/>
        </authorList>
    </citation>
    <scope>NUCLEOTIDE SEQUENCE [LARGE SCALE GENOMIC DNA]</scope>
    <source>
        <strain evidence="2">ATCC BAA-861 / DSM 15982 / KCTC 12143 / HTCC2516</strain>
    </source>
</reference>
<dbReference type="OrthoDB" id="154708at2"/>
<proteinExistence type="predicted"/>
<protein>
    <submittedName>
        <fullName evidence="1">Uncharacterized protein</fullName>
    </submittedName>
</protein>
<comment type="caution">
    <text evidence="1">The sequence shown here is derived from an EMBL/GenBank/DDBJ whole genome shotgun (WGS) entry which is preliminary data.</text>
</comment>
<dbReference type="STRING" id="314256.OG2516_10301"/>
<organism evidence="1 2">
    <name type="scientific">Oceanicola granulosus (strain ATCC BAA-861 / DSM 15982 / KCTC 12143 / HTCC2516)</name>
    <dbReference type="NCBI Taxonomy" id="314256"/>
    <lineage>
        <taxon>Bacteria</taxon>
        <taxon>Pseudomonadati</taxon>
        <taxon>Pseudomonadota</taxon>
        <taxon>Alphaproteobacteria</taxon>
        <taxon>Rhodobacterales</taxon>
        <taxon>Roseobacteraceae</taxon>
        <taxon>Oceanicola</taxon>
    </lineage>
</organism>
<sequence>MALDLTADCSRCAALCCMALPFDAGESFAIDKPGGMGCPHLARGGGCAIHADKGARGFPGCNRYTCHGAGPYVTERMFGGQSWQDSPALAAPMAAAFADMARIHELALLLDQAARLPLPPEAAAERARLAAQLAPEPGWRPESARAFLAGDGPGAIRRFLQSLAPYVARPVSEG</sequence>
<evidence type="ECO:0000313" key="1">
    <source>
        <dbReference type="EMBL" id="EAR52846.1"/>
    </source>
</evidence>
<keyword evidence="2" id="KW-1185">Reference proteome</keyword>
<dbReference type="EMBL" id="AAOT01000001">
    <property type="protein sequence ID" value="EAR52846.1"/>
    <property type="molecule type" value="Genomic_DNA"/>
</dbReference>
<gene>
    <name evidence="1" type="ORF">OG2516_10301</name>
</gene>
<evidence type="ECO:0000313" key="2">
    <source>
        <dbReference type="Proteomes" id="UP000003635"/>
    </source>
</evidence>
<dbReference type="RefSeq" id="WP_007255580.1">
    <property type="nucleotide sequence ID" value="NZ_CH724107.1"/>
</dbReference>